<reference evidence="3" key="1">
    <citation type="submission" date="2016-10" db="EMBL/GenBank/DDBJ databases">
        <authorList>
            <person name="Varghese N."/>
            <person name="Submissions S."/>
        </authorList>
    </citation>
    <scope>NUCLEOTIDE SEQUENCE [LARGE SCALE GENOMIC DNA]</scope>
    <source>
        <strain evidence="3">DSM 1565</strain>
    </source>
</reference>
<sequence>MSTNDKPPSRDIEEELATPAGDVVMIYATFPDRQAAMALGRELVEQGLAGCINVLPAMTSIYVWKGETETAEEAVLIAKLARQGADRAVAHIVANHPYETPAVLVVPVVGGSSDYLNWVISGTRP</sequence>
<gene>
    <name evidence="2" type="ORF">SAMN04488557_1455</name>
</gene>
<dbReference type="Gene3D" id="3.30.70.120">
    <property type="match status" value="1"/>
</dbReference>
<keyword evidence="3" id="KW-1185">Reference proteome</keyword>
<evidence type="ECO:0000313" key="3">
    <source>
        <dbReference type="Proteomes" id="UP000199423"/>
    </source>
</evidence>
<dbReference type="InterPro" id="IPR015867">
    <property type="entry name" value="N-reg_PII/ATP_PRibTrfase_C"/>
</dbReference>
<comment type="similarity">
    <text evidence="1">Belongs to the CutA family.</text>
</comment>
<dbReference type="InterPro" id="IPR011322">
    <property type="entry name" value="N-reg_PII-like_a/b"/>
</dbReference>
<dbReference type="PANTHER" id="PTHR23419:SF8">
    <property type="entry name" value="FI09726P"/>
    <property type="match status" value="1"/>
</dbReference>
<name>A0A1I7NBC2_9HYPH</name>
<proteinExistence type="inferred from homology"/>
<dbReference type="Proteomes" id="UP000199423">
    <property type="component" value="Unassembled WGS sequence"/>
</dbReference>
<dbReference type="EMBL" id="FPCH01000002">
    <property type="protein sequence ID" value="SFV31977.1"/>
    <property type="molecule type" value="Genomic_DNA"/>
</dbReference>
<dbReference type="GO" id="GO:0010038">
    <property type="term" value="P:response to metal ion"/>
    <property type="evidence" value="ECO:0007669"/>
    <property type="project" value="InterPro"/>
</dbReference>
<evidence type="ECO:0000313" key="2">
    <source>
        <dbReference type="EMBL" id="SFV31977.1"/>
    </source>
</evidence>
<evidence type="ECO:0000256" key="1">
    <source>
        <dbReference type="ARBA" id="ARBA00010169"/>
    </source>
</evidence>
<dbReference type="GO" id="GO:0005507">
    <property type="term" value="F:copper ion binding"/>
    <property type="evidence" value="ECO:0007669"/>
    <property type="project" value="TreeGrafter"/>
</dbReference>
<organism evidence="2 3">
    <name type="scientific">Hyphomicrobium facile</name>
    <dbReference type="NCBI Taxonomy" id="51670"/>
    <lineage>
        <taxon>Bacteria</taxon>
        <taxon>Pseudomonadati</taxon>
        <taxon>Pseudomonadota</taxon>
        <taxon>Alphaproteobacteria</taxon>
        <taxon>Hyphomicrobiales</taxon>
        <taxon>Hyphomicrobiaceae</taxon>
        <taxon>Hyphomicrobium</taxon>
    </lineage>
</organism>
<dbReference type="SUPFAM" id="SSF54913">
    <property type="entry name" value="GlnB-like"/>
    <property type="match status" value="1"/>
</dbReference>
<dbReference type="Pfam" id="PF03091">
    <property type="entry name" value="CutA1"/>
    <property type="match status" value="1"/>
</dbReference>
<protein>
    <submittedName>
        <fullName evidence="2">Divalent cation tolerance protein</fullName>
    </submittedName>
</protein>
<dbReference type="InterPro" id="IPR004323">
    <property type="entry name" value="Ion_tolerance_CutA"/>
</dbReference>
<dbReference type="AlphaFoldDB" id="A0A1I7NBC2"/>
<dbReference type="STRING" id="51670.SAMN04488557_1455"/>
<dbReference type="RefSeq" id="WP_244531139.1">
    <property type="nucleotide sequence ID" value="NZ_FPCH01000002.1"/>
</dbReference>
<dbReference type="PANTHER" id="PTHR23419">
    <property type="entry name" value="DIVALENT CATION TOLERANCE CUTA-RELATED"/>
    <property type="match status" value="1"/>
</dbReference>
<accession>A0A1I7NBC2</accession>